<dbReference type="Proteomes" id="UP000238762">
    <property type="component" value="Unassembled WGS sequence"/>
</dbReference>
<dbReference type="InterPro" id="IPR036388">
    <property type="entry name" value="WH-like_DNA-bd_sf"/>
</dbReference>
<dbReference type="OrthoDB" id="454880at2"/>
<protein>
    <submittedName>
        <fullName evidence="1">Uncharacterized protein</fullName>
    </submittedName>
</protein>
<dbReference type="InterPro" id="IPR013324">
    <property type="entry name" value="RNA_pol_sigma_r3/r4-like"/>
</dbReference>
<dbReference type="Gene3D" id="1.10.10.10">
    <property type="entry name" value="Winged helix-like DNA-binding domain superfamily/Winged helix DNA-binding domain"/>
    <property type="match status" value="1"/>
</dbReference>
<keyword evidence="2" id="KW-1185">Reference proteome</keyword>
<evidence type="ECO:0000313" key="1">
    <source>
        <dbReference type="EMBL" id="PSB00874.1"/>
    </source>
</evidence>
<dbReference type="EMBL" id="PVWJ01000152">
    <property type="protein sequence ID" value="PSB00874.1"/>
    <property type="molecule type" value="Genomic_DNA"/>
</dbReference>
<evidence type="ECO:0000313" key="2">
    <source>
        <dbReference type="Proteomes" id="UP000238762"/>
    </source>
</evidence>
<reference evidence="1 2" key="1">
    <citation type="submission" date="2018-02" db="EMBL/GenBank/DDBJ databases">
        <authorList>
            <person name="Cohen D.B."/>
            <person name="Kent A.D."/>
        </authorList>
    </citation>
    <scope>NUCLEOTIDE SEQUENCE [LARGE SCALE GENOMIC DNA]</scope>
    <source>
        <strain evidence="1 2">CCAP 1448/3</strain>
    </source>
</reference>
<organism evidence="1 2">
    <name type="scientific">Merismopedia glauca CCAP 1448/3</name>
    <dbReference type="NCBI Taxonomy" id="1296344"/>
    <lineage>
        <taxon>Bacteria</taxon>
        <taxon>Bacillati</taxon>
        <taxon>Cyanobacteriota</taxon>
        <taxon>Cyanophyceae</taxon>
        <taxon>Synechococcales</taxon>
        <taxon>Merismopediaceae</taxon>
        <taxon>Merismopedia</taxon>
    </lineage>
</organism>
<gene>
    <name evidence="1" type="ORF">C7B64_21275</name>
</gene>
<dbReference type="SUPFAM" id="SSF88659">
    <property type="entry name" value="Sigma3 and sigma4 domains of RNA polymerase sigma factors"/>
    <property type="match status" value="1"/>
</dbReference>
<accession>A0A2T1BY58</accession>
<dbReference type="RefSeq" id="WP_106291158.1">
    <property type="nucleotide sequence ID" value="NZ_CAWNTC010000190.1"/>
</dbReference>
<comment type="caution">
    <text evidence="1">The sequence shown here is derived from an EMBL/GenBank/DDBJ whole genome shotgun (WGS) entry which is preliminary data.</text>
</comment>
<proteinExistence type="predicted"/>
<name>A0A2T1BY58_9CYAN</name>
<reference evidence="1 2" key="2">
    <citation type="submission" date="2018-03" db="EMBL/GenBank/DDBJ databases">
        <title>The ancient ancestry and fast evolution of plastids.</title>
        <authorList>
            <person name="Moore K.R."/>
            <person name="Magnabosco C."/>
            <person name="Momper L."/>
            <person name="Gold D.A."/>
            <person name="Bosak T."/>
            <person name="Fournier G.P."/>
        </authorList>
    </citation>
    <scope>NUCLEOTIDE SEQUENCE [LARGE SCALE GENOMIC DNA]</scope>
    <source>
        <strain evidence="1 2">CCAP 1448/3</strain>
    </source>
</reference>
<sequence>MDDSINLELYRLLQQALEHSAGSQQSDLAAESLSLLVAQSANEVENSFLPEIVNFISPGLRPYITKAITTTQKDIRQNIHKFPSSYSLNLDEVDIRQTSDLALVRLTFIKWIVTILKSDCIDEYRKTKRQARQVKRETSLNTPIGDGTATIEDTVSDPTLVGLETIIKAEIERATKRIGTQIRDIISQDPRDRLKSCYPKNQDSCNCQILLKLYLIDRLTMREIAERLNSSEGTVRNYLTYFPHKQRKSCINLIREIAQELGFGVEDLNY</sequence>
<dbReference type="AlphaFoldDB" id="A0A2T1BY58"/>